<name>A0A2X0Z7X8_9BACI</name>
<proteinExistence type="predicted"/>
<evidence type="ECO:0000259" key="1">
    <source>
        <dbReference type="Pfam" id="PF03413"/>
    </source>
</evidence>
<organism evidence="2 3">
    <name type="scientific">Lysinibacillus capsici</name>
    <dbReference type="NCBI Taxonomy" id="2115968"/>
    <lineage>
        <taxon>Bacteria</taxon>
        <taxon>Bacillati</taxon>
        <taxon>Bacillota</taxon>
        <taxon>Bacilli</taxon>
        <taxon>Bacillales</taxon>
        <taxon>Bacillaceae</taxon>
        <taxon>Lysinibacillus</taxon>
    </lineage>
</organism>
<sequence>MKKMIMIPALVITLGVGAAIGSTTLLSGNAQEKKVLSMQEIEKKALAVVDGTVANIEFDQNQFSSIYEVEVYTDTEEYDLKFDAYSGKLLKQKKERLDDDDWDDHIPATTATTKIITKEQAIKTAQTKAKGKVTKIKLDDGVYEIELKDGQYEYEVDVDAVSGNIIDFEQGFDD</sequence>
<evidence type="ECO:0000313" key="2">
    <source>
        <dbReference type="EMBL" id="SPT98681.1"/>
    </source>
</evidence>
<accession>A0A2X0Z7X8</accession>
<dbReference type="Gene3D" id="3.10.450.40">
    <property type="match status" value="2"/>
</dbReference>
<dbReference type="AlphaFoldDB" id="A0A2X0Z7X8"/>
<dbReference type="Pfam" id="PF03413">
    <property type="entry name" value="PepSY"/>
    <property type="match status" value="2"/>
</dbReference>
<feature type="domain" description="PepSY" evidence="1">
    <location>
        <begin position="116"/>
        <end position="167"/>
    </location>
</feature>
<dbReference type="InterPro" id="IPR025711">
    <property type="entry name" value="PepSY"/>
</dbReference>
<dbReference type="RefSeq" id="WP_054548692.1">
    <property type="nucleotide sequence ID" value="NZ_CANLUV010000001.1"/>
</dbReference>
<evidence type="ECO:0000313" key="3">
    <source>
        <dbReference type="Proteomes" id="UP000251431"/>
    </source>
</evidence>
<protein>
    <submittedName>
        <fullName evidence="2">Peptidase propeptide and ypeb domain-containing protein</fullName>
    </submittedName>
</protein>
<feature type="domain" description="PepSY" evidence="1">
    <location>
        <begin position="36"/>
        <end position="92"/>
    </location>
</feature>
<gene>
    <name evidence="2" type="ORF">NCTC7582_01836</name>
</gene>
<dbReference type="Proteomes" id="UP000251431">
    <property type="component" value="Unassembled WGS sequence"/>
</dbReference>
<dbReference type="EMBL" id="UAQE01000001">
    <property type="protein sequence ID" value="SPT98681.1"/>
    <property type="molecule type" value="Genomic_DNA"/>
</dbReference>
<reference evidence="2 3" key="1">
    <citation type="submission" date="2018-06" db="EMBL/GenBank/DDBJ databases">
        <authorList>
            <consortium name="Pathogen Informatics"/>
            <person name="Doyle S."/>
        </authorList>
    </citation>
    <scope>NUCLEOTIDE SEQUENCE [LARGE SCALE GENOMIC DNA]</scope>
    <source>
        <strain evidence="2 3">NCTC7582</strain>
    </source>
</reference>